<keyword evidence="2" id="KW-1185">Reference proteome</keyword>
<dbReference type="EMBL" id="JADIKI010000023">
    <property type="protein sequence ID" value="MFK2855408.1"/>
    <property type="molecule type" value="Genomic_DNA"/>
</dbReference>
<reference evidence="1 2" key="1">
    <citation type="submission" date="2020-10" db="EMBL/GenBank/DDBJ databases">
        <title>Phylogeny of dyella-like bacteria.</title>
        <authorList>
            <person name="Fu J."/>
        </authorList>
    </citation>
    <scope>NUCLEOTIDE SEQUENCE [LARGE SCALE GENOMIC DNA]</scope>
    <source>
        <strain evidence="1 2">DHG40</strain>
    </source>
</reference>
<comment type="caution">
    <text evidence="1">The sequence shown here is derived from an EMBL/GenBank/DDBJ whole genome shotgun (WGS) entry which is preliminary data.</text>
</comment>
<sequence length="289" mass="32755">MAAIKAIVVERRRDLNLRKLHSITVGFGLDAMLRAHYASLQVSSALQRSRSNRNRVGAAGCVAGVMRDGRYLSQVFLDATHLVDLVDDPQKESYAANIVAHELAHVALNHWQTQPTWDYVSPTLRRDWRYEALSYCTLHFWDEYAACRLSARFGDPKLVARNFIECLFHHTVQLPRLRLHNRKHWQTRRAAKTFLKAVSSAAEPLRSASYIMGHIDGLAVPVNVLDLCPTVRTTPLATCWPGLHQELQRLWQQFDPDFDFALLDGLAKVLMDATRICGGERMLAGMPLT</sequence>
<protein>
    <recommendedName>
        <fullName evidence="3">Peptidase M48 domain-containing protein</fullName>
    </recommendedName>
</protein>
<name>A0ABW8IJP1_9GAMM</name>
<evidence type="ECO:0000313" key="1">
    <source>
        <dbReference type="EMBL" id="MFK2855408.1"/>
    </source>
</evidence>
<dbReference type="RefSeq" id="WP_380012209.1">
    <property type="nucleotide sequence ID" value="NZ_JADIKI010000023.1"/>
</dbReference>
<accession>A0ABW8IJP1</accession>
<organism evidence="1 2">
    <name type="scientific">Dyella humi</name>
    <dbReference type="NCBI Taxonomy" id="1770547"/>
    <lineage>
        <taxon>Bacteria</taxon>
        <taxon>Pseudomonadati</taxon>
        <taxon>Pseudomonadota</taxon>
        <taxon>Gammaproteobacteria</taxon>
        <taxon>Lysobacterales</taxon>
        <taxon>Rhodanobacteraceae</taxon>
        <taxon>Dyella</taxon>
    </lineage>
</organism>
<evidence type="ECO:0008006" key="3">
    <source>
        <dbReference type="Google" id="ProtNLM"/>
    </source>
</evidence>
<proteinExistence type="predicted"/>
<gene>
    <name evidence="1" type="ORF">ISP18_12470</name>
</gene>
<evidence type="ECO:0000313" key="2">
    <source>
        <dbReference type="Proteomes" id="UP001620409"/>
    </source>
</evidence>
<dbReference type="Proteomes" id="UP001620409">
    <property type="component" value="Unassembled WGS sequence"/>
</dbReference>